<feature type="non-terminal residue" evidence="9">
    <location>
        <position position="790"/>
    </location>
</feature>
<dbReference type="Gene3D" id="1.10.3380.20">
    <property type="match status" value="1"/>
</dbReference>
<dbReference type="PROSITE" id="PS51192">
    <property type="entry name" value="HELICASE_ATP_BIND_1"/>
    <property type="match status" value="1"/>
</dbReference>
<feature type="domain" description="Helicase C-terminal" evidence="8">
    <location>
        <begin position="257"/>
        <end position="444"/>
    </location>
</feature>
<dbReference type="InterPro" id="IPR046931">
    <property type="entry name" value="HTH_61"/>
</dbReference>
<dbReference type="InterPro" id="IPR001650">
    <property type="entry name" value="Helicase_C-like"/>
</dbReference>
<dbReference type="PANTHER" id="PTHR47961:SF6">
    <property type="entry name" value="DNA-DIRECTED DNA POLYMERASE"/>
    <property type="match status" value="1"/>
</dbReference>
<dbReference type="GO" id="GO:0003676">
    <property type="term" value="F:nucleic acid binding"/>
    <property type="evidence" value="ECO:0007669"/>
    <property type="project" value="InterPro"/>
</dbReference>
<evidence type="ECO:0000256" key="6">
    <source>
        <dbReference type="SAM" id="MobiDB-lite"/>
    </source>
</evidence>
<comment type="catalytic activity">
    <reaction evidence="5">
        <text>ATP + H2O = ADP + phosphate + H(+)</text>
        <dbReference type="Rhea" id="RHEA:13065"/>
        <dbReference type="ChEBI" id="CHEBI:15377"/>
        <dbReference type="ChEBI" id="CHEBI:15378"/>
        <dbReference type="ChEBI" id="CHEBI:30616"/>
        <dbReference type="ChEBI" id="CHEBI:43474"/>
        <dbReference type="ChEBI" id="CHEBI:456216"/>
        <dbReference type="EC" id="5.6.2.4"/>
    </reaction>
</comment>
<organism evidence="9 10">
    <name type="scientific">Plectosphaerella plurivora</name>
    <dbReference type="NCBI Taxonomy" id="936078"/>
    <lineage>
        <taxon>Eukaryota</taxon>
        <taxon>Fungi</taxon>
        <taxon>Dikarya</taxon>
        <taxon>Ascomycota</taxon>
        <taxon>Pezizomycotina</taxon>
        <taxon>Sordariomycetes</taxon>
        <taxon>Hypocreomycetidae</taxon>
        <taxon>Glomerellales</taxon>
        <taxon>Plectosphaerellaceae</taxon>
        <taxon>Plectosphaerella</taxon>
    </lineage>
</organism>
<dbReference type="EMBL" id="JAGSXJ010000005">
    <property type="protein sequence ID" value="KAH6691620.1"/>
    <property type="molecule type" value="Genomic_DNA"/>
</dbReference>
<dbReference type="InterPro" id="IPR027417">
    <property type="entry name" value="P-loop_NTPase"/>
</dbReference>
<evidence type="ECO:0000256" key="3">
    <source>
        <dbReference type="ARBA" id="ARBA00022806"/>
    </source>
</evidence>
<evidence type="ECO:0000259" key="7">
    <source>
        <dbReference type="PROSITE" id="PS51192"/>
    </source>
</evidence>
<dbReference type="InterPro" id="IPR011545">
    <property type="entry name" value="DEAD/DEAH_box_helicase_dom"/>
</dbReference>
<dbReference type="GO" id="GO:0043138">
    <property type="term" value="F:3'-5' DNA helicase activity"/>
    <property type="evidence" value="ECO:0007669"/>
    <property type="project" value="UniProtKB-EC"/>
</dbReference>
<keyword evidence="2" id="KW-0378">Hydrolase</keyword>
<dbReference type="PROSITE" id="PS51194">
    <property type="entry name" value="HELICASE_CTER"/>
    <property type="match status" value="1"/>
</dbReference>
<feature type="domain" description="Helicase ATP-binding" evidence="7">
    <location>
        <begin position="83"/>
        <end position="196"/>
    </location>
</feature>
<gene>
    <name evidence="9" type="ORF">F5X68DRAFT_259634</name>
</gene>
<dbReference type="SMART" id="SM00490">
    <property type="entry name" value="HELICc"/>
    <property type="match status" value="1"/>
</dbReference>
<dbReference type="InterPro" id="IPR057220">
    <property type="entry name" value="DUF7898"/>
</dbReference>
<dbReference type="Pfam" id="PF25453">
    <property type="entry name" value="DUF7898"/>
    <property type="match status" value="1"/>
</dbReference>
<feature type="region of interest" description="Disordered" evidence="6">
    <location>
        <begin position="741"/>
        <end position="790"/>
    </location>
</feature>
<dbReference type="FunFam" id="1.10.3380.20:FF:000005">
    <property type="entry name" value="DNA-directed DNA polymerase theta, putative"/>
    <property type="match status" value="1"/>
</dbReference>
<name>A0A9P8VH83_9PEZI</name>
<dbReference type="AlphaFoldDB" id="A0A9P8VH83"/>
<dbReference type="Pfam" id="PF21099">
    <property type="entry name" value="POLQ_helical"/>
    <property type="match status" value="1"/>
</dbReference>
<dbReference type="SUPFAM" id="SSF52540">
    <property type="entry name" value="P-loop containing nucleoside triphosphate hydrolases"/>
    <property type="match status" value="1"/>
</dbReference>
<dbReference type="Pfam" id="PF00270">
    <property type="entry name" value="DEAD"/>
    <property type="match status" value="1"/>
</dbReference>
<dbReference type="Proteomes" id="UP000770015">
    <property type="component" value="Unassembled WGS sequence"/>
</dbReference>
<keyword evidence="4" id="KW-0067">ATP-binding</keyword>
<dbReference type="InterPro" id="IPR014001">
    <property type="entry name" value="Helicase_ATP-bd"/>
</dbReference>
<dbReference type="GO" id="GO:0005524">
    <property type="term" value="F:ATP binding"/>
    <property type="evidence" value="ECO:0007669"/>
    <property type="project" value="UniProtKB-KW"/>
</dbReference>
<evidence type="ECO:0000256" key="2">
    <source>
        <dbReference type="ARBA" id="ARBA00022801"/>
    </source>
</evidence>
<keyword evidence="3 9" id="KW-0347">Helicase</keyword>
<keyword evidence="10" id="KW-1185">Reference proteome</keyword>
<evidence type="ECO:0000313" key="10">
    <source>
        <dbReference type="Proteomes" id="UP000770015"/>
    </source>
</evidence>
<dbReference type="Gene3D" id="3.40.50.300">
    <property type="entry name" value="P-loop containing nucleotide triphosphate hydrolases"/>
    <property type="match status" value="2"/>
</dbReference>
<dbReference type="OrthoDB" id="2320933at2759"/>
<dbReference type="Pfam" id="PF00271">
    <property type="entry name" value="Helicase_C"/>
    <property type="match status" value="1"/>
</dbReference>
<sequence>MVASNGLWHRTSVQQAQDTKTLYSTTTIAGHKRSFSGTDHVSSAKALSTGLTAGPQRSFSLPPSQPQVTASPIVSLELTPEGPSEADENTVRVVGFFGGGTVQATWADFDIGVCTIEKANAMINTAIDDCSIRDLKIVVLDELHMIDDDHRGYLMELLATKVLTMPQPVQIVGMSATLSNIRLLADWLKAESYETKYRPIPVDEYLVYEGQIYPAATTSELLNTASILSAAESGPRSAAATPLRRIQPSEHRELRDAVLNAVVALANETARQGYGVLVFASSRSACESDAKLIARVLPQAHEIDAETANKRVNLLAELRSLSTGLDPAGLTTEERDLIANGYDGGVLKVCVATCSLAAGINLPARRVVLHGARMGRDFVGPSMLRQMRGRAGRKGKDEVGETYLCCRKEELEQVVDLMHAELPKVTSSLDTDKQRIKRALLEIIAIRLATSRDSVEEYASKTLLAQSGDLALLEQCVTRGLESLVAMKYVTVDAMENYAPTQLGKAIVASALDPDDGTFIHDELARALRAFVMDGDMHLLYTFTPVQDNMAGINWKIFRNEMEGLDDSGHRALGFLGVKPAVINRLAQGGTLKESTPEEKGVARVYRRCYLALQLRDLCNEMPIHIVARKYDVPRGAVQTLSQSCHGFAAGMIKFCQQMGWGIMSAALDHYSDRLRAGARADLLALAKITFVKSRTARMFWENGLRSVAAVANADPKELVPILMQVSSLCCQHTHGIGLTMTGSTKQGAHQGPGKRTVRGEAVGQGPSHLQLGQPHMASGDATGPGGGMK</sequence>
<dbReference type="GO" id="GO:0016787">
    <property type="term" value="F:hydrolase activity"/>
    <property type="evidence" value="ECO:0007669"/>
    <property type="project" value="UniProtKB-KW"/>
</dbReference>
<proteinExistence type="predicted"/>
<accession>A0A9P8VH83</accession>
<evidence type="ECO:0000259" key="8">
    <source>
        <dbReference type="PROSITE" id="PS51194"/>
    </source>
</evidence>
<keyword evidence="1" id="KW-0547">Nucleotide-binding</keyword>
<reference evidence="9" key="1">
    <citation type="journal article" date="2021" name="Nat. Commun.">
        <title>Genetic determinants of endophytism in the Arabidopsis root mycobiome.</title>
        <authorList>
            <person name="Mesny F."/>
            <person name="Miyauchi S."/>
            <person name="Thiergart T."/>
            <person name="Pickel B."/>
            <person name="Atanasova L."/>
            <person name="Karlsson M."/>
            <person name="Huettel B."/>
            <person name="Barry K.W."/>
            <person name="Haridas S."/>
            <person name="Chen C."/>
            <person name="Bauer D."/>
            <person name="Andreopoulos W."/>
            <person name="Pangilinan J."/>
            <person name="LaButti K."/>
            <person name="Riley R."/>
            <person name="Lipzen A."/>
            <person name="Clum A."/>
            <person name="Drula E."/>
            <person name="Henrissat B."/>
            <person name="Kohler A."/>
            <person name="Grigoriev I.V."/>
            <person name="Martin F.M."/>
            <person name="Hacquard S."/>
        </authorList>
    </citation>
    <scope>NUCLEOTIDE SEQUENCE</scope>
    <source>
        <strain evidence="9">MPI-SDFR-AT-0117</strain>
    </source>
</reference>
<comment type="caution">
    <text evidence="9">The sequence shown here is derived from an EMBL/GenBank/DDBJ whole genome shotgun (WGS) entry which is preliminary data.</text>
</comment>
<dbReference type="InterPro" id="IPR050474">
    <property type="entry name" value="Hel308_SKI2-like"/>
</dbReference>
<dbReference type="PANTHER" id="PTHR47961">
    <property type="entry name" value="DNA POLYMERASE THETA, PUTATIVE (AFU_ORTHOLOGUE AFUA_1G05260)-RELATED"/>
    <property type="match status" value="1"/>
</dbReference>
<dbReference type="Pfam" id="PF20470">
    <property type="entry name" value="HTH_61"/>
    <property type="match status" value="1"/>
</dbReference>
<protein>
    <submittedName>
        <fullName evidence="9">DEAD/DEAH box helicase</fullName>
    </submittedName>
</protein>
<evidence type="ECO:0000256" key="5">
    <source>
        <dbReference type="ARBA" id="ARBA00048988"/>
    </source>
</evidence>
<evidence type="ECO:0000313" key="9">
    <source>
        <dbReference type="EMBL" id="KAH6691620.1"/>
    </source>
</evidence>
<evidence type="ECO:0000256" key="4">
    <source>
        <dbReference type="ARBA" id="ARBA00022840"/>
    </source>
</evidence>
<dbReference type="SUPFAM" id="SSF158702">
    <property type="entry name" value="Sec63 N-terminal domain-like"/>
    <property type="match status" value="1"/>
</dbReference>
<evidence type="ECO:0000256" key="1">
    <source>
        <dbReference type="ARBA" id="ARBA00022741"/>
    </source>
</evidence>
<dbReference type="InterPro" id="IPR048960">
    <property type="entry name" value="POLQ-like_helical"/>
</dbReference>